<name>A0ACB8TBQ8_9AGAM</name>
<evidence type="ECO:0000313" key="1">
    <source>
        <dbReference type="EMBL" id="KAI0065990.1"/>
    </source>
</evidence>
<accession>A0ACB8TBQ8</accession>
<evidence type="ECO:0000313" key="2">
    <source>
        <dbReference type="Proteomes" id="UP000814140"/>
    </source>
</evidence>
<gene>
    <name evidence="1" type="ORF">BV25DRAFT_1797687</name>
</gene>
<dbReference type="EMBL" id="MU277194">
    <property type="protein sequence ID" value="KAI0065990.1"/>
    <property type="molecule type" value="Genomic_DNA"/>
</dbReference>
<protein>
    <submittedName>
        <fullName evidence="1">Uncharacterized protein</fullName>
    </submittedName>
</protein>
<reference evidence="1" key="1">
    <citation type="submission" date="2021-03" db="EMBL/GenBank/DDBJ databases">
        <authorList>
            <consortium name="DOE Joint Genome Institute"/>
            <person name="Ahrendt S."/>
            <person name="Looney B.P."/>
            <person name="Miyauchi S."/>
            <person name="Morin E."/>
            <person name="Drula E."/>
            <person name="Courty P.E."/>
            <person name="Chicoki N."/>
            <person name="Fauchery L."/>
            <person name="Kohler A."/>
            <person name="Kuo A."/>
            <person name="Labutti K."/>
            <person name="Pangilinan J."/>
            <person name="Lipzen A."/>
            <person name="Riley R."/>
            <person name="Andreopoulos W."/>
            <person name="He G."/>
            <person name="Johnson J."/>
            <person name="Barry K.W."/>
            <person name="Grigoriev I.V."/>
            <person name="Nagy L."/>
            <person name="Hibbett D."/>
            <person name="Henrissat B."/>
            <person name="Matheny P.B."/>
            <person name="Labbe J."/>
            <person name="Martin F."/>
        </authorList>
    </citation>
    <scope>NUCLEOTIDE SEQUENCE</scope>
    <source>
        <strain evidence="1">HHB10654</strain>
    </source>
</reference>
<dbReference type="Proteomes" id="UP000814140">
    <property type="component" value="Unassembled WGS sequence"/>
</dbReference>
<organism evidence="1 2">
    <name type="scientific">Artomyces pyxidatus</name>
    <dbReference type="NCBI Taxonomy" id="48021"/>
    <lineage>
        <taxon>Eukaryota</taxon>
        <taxon>Fungi</taxon>
        <taxon>Dikarya</taxon>
        <taxon>Basidiomycota</taxon>
        <taxon>Agaricomycotina</taxon>
        <taxon>Agaricomycetes</taxon>
        <taxon>Russulales</taxon>
        <taxon>Auriscalpiaceae</taxon>
        <taxon>Artomyces</taxon>
    </lineage>
</organism>
<reference evidence="1" key="2">
    <citation type="journal article" date="2022" name="New Phytol.">
        <title>Evolutionary transition to the ectomycorrhizal habit in the genomes of a hyperdiverse lineage of mushroom-forming fungi.</title>
        <authorList>
            <person name="Looney B."/>
            <person name="Miyauchi S."/>
            <person name="Morin E."/>
            <person name="Drula E."/>
            <person name="Courty P.E."/>
            <person name="Kohler A."/>
            <person name="Kuo A."/>
            <person name="LaButti K."/>
            <person name="Pangilinan J."/>
            <person name="Lipzen A."/>
            <person name="Riley R."/>
            <person name="Andreopoulos W."/>
            <person name="He G."/>
            <person name="Johnson J."/>
            <person name="Nolan M."/>
            <person name="Tritt A."/>
            <person name="Barry K.W."/>
            <person name="Grigoriev I.V."/>
            <person name="Nagy L.G."/>
            <person name="Hibbett D."/>
            <person name="Henrissat B."/>
            <person name="Matheny P.B."/>
            <person name="Labbe J."/>
            <person name="Martin F.M."/>
        </authorList>
    </citation>
    <scope>NUCLEOTIDE SEQUENCE</scope>
    <source>
        <strain evidence="1">HHB10654</strain>
    </source>
</reference>
<comment type="caution">
    <text evidence="1">The sequence shown here is derived from an EMBL/GenBank/DDBJ whole genome shotgun (WGS) entry which is preliminary data.</text>
</comment>
<proteinExistence type="predicted"/>
<keyword evidence="2" id="KW-1185">Reference proteome</keyword>
<sequence length="806" mass="90501">MSVQAASIHHLPEPVRTKLRSAQILTSLPQVVSELVQNSLDAGARQIEIGIDCETWECWVKDDGTGVSRDGMSELSKGFESGRYNTSKTYAPLSLDNTSAFGFRGEALASAADVSCLEISSRTKRSRESWSVIVKGGKCLYHGPSTRWRRENPGTVVCMRDIFYNLPIRRRSHPSASRTAELIRKDIEAFAYVFPGVSFTLDDLHRASGGLFDKGRIVTIPRTSSTLSTFRHLNGRALVERVEEIDATSGDMKLQGFVSLEGALSKAWFIYPFTYHVNHHPLEPCHLQHVIERKFAHSSFAKHAFDEGGETSHPRTSARRSPRKAERKPIYVLDLLIPPQNVDNCLEPAKTTMQFLNDDAVHAFVESVVEDFLVRHGFLIRASIGEHCSPSPRKKRRLDSPIKRCESFPGISSWDDDGFVNHPQPEEIIWTDPSTGVTFVVDPRTGNSYPSHTSRSKEEALDGRESRHPPVSRRTLDTRFLHQNGTSSRFTDEDTMPEWIFNALQGNPAYASREPQIKPVSLSQSHFPFEPGPSQRPSQSHRRLFDACSSATQDQPLTGRFHRSDLLRAKVVNQLDRKFIVCTIDSPGDCDQDADTPGSCVILVVDQHAASERVRVERFQRDLCIGFLDPDQSKGVARTPVSPPKPVLLTRREADVLWTREDIRGMLDRWGFEVVQVKESRECGSDDAYEQIMVGSVPQVVGEKLLMRDELKDLLKGFLAAIDADDISAIPPSNTQLHDGSDSEDPFMWQKALRWCPKELLELLNSRACRGAIMFNDTLTVEQCERLLQQLAETAFPFQCAHGRSV</sequence>